<comment type="caution">
    <text evidence="2">The sequence shown here is derived from an EMBL/GenBank/DDBJ whole genome shotgun (WGS) entry which is preliminary data.</text>
</comment>
<accession>A0A9Q0L4G7</accession>
<evidence type="ECO:0000313" key="2">
    <source>
        <dbReference type="EMBL" id="KAJ4982297.1"/>
    </source>
</evidence>
<keyword evidence="3" id="KW-1185">Reference proteome</keyword>
<dbReference type="EMBL" id="JAMYWD010000001">
    <property type="protein sequence ID" value="KAJ4982297.1"/>
    <property type="molecule type" value="Genomic_DNA"/>
</dbReference>
<dbReference type="AlphaFoldDB" id="A0A9Q0L4G7"/>
<organism evidence="2 3">
    <name type="scientific">Protea cynaroides</name>
    <dbReference type="NCBI Taxonomy" id="273540"/>
    <lineage>
        <taxon>Eukaryota</taxon>
        <taxon>Viridiplantae</taxon>
        <taxon>Streptophyta</taxon>
        <taxon>Embryophyta</taxon>
        <taxon>Tracheophyta</taxon>
        <taxon>Spermatophyta</taxon>
        <taxon>Magnoliopsida</taxon>
        <taxon>Proteales</taxon>
        <taxon>Proteaceae</taxon>
        <taxon>Protea</taxon>
    </lineage>
</organism>
<reference evidence="2" key="1">
    <citation type="journal article" date="2023" name="Plant J.">
        <title>The genome of the king protea, Protea cynaroides.</title>
        <authorList>
            <person name="Chang J."/>
            <person name="Duong T.A."/>
            <person name="Schoeman C."/>
            <person name="Ma X."/>
            <person name="Roodt D."/>
            <person name="Barker N."/>
            <person name="Li Z."/>
            <person name="Van de Peer Y."/>
            <person name="Mizrachi E."/>
        </authorList>
    </citation>
    <scope>NUCLEOTIDE SEQUENCE</scope>
    <source>
        <tissue evidence="2">Young leaves</tissue>
    </source>
</reference>
<gene>
    <name evidence="2" type="ORF">NE237_033134</name>
</gene>
<proteinExistence type="predicted"/>
<keyword evidence="1" id="KW-0472">Membrane</keyword>
<sequence>MWLLLLTTEPSDHCWIFFNVAFSYTCKWVKPLPFGCPSVPLYNWVFWKICCFPDCSSIVSTSLLFHCLRWRPSLWFTTSNNWLQILILALWFMFIELIIKLLNGALTSPF</sequence>
<keyword evidence="1" id="KW-1133">Transmembrane helix</keyword>
<dbReference type="Proteomes" id="UP001141806">
    <property type="component" value="Unassembled WGS sequence"/>
</dbReference>
<protein>
    <submittedName>
        <fullName evidence="2">Uncharacterized protein</fullName>
    </submittedName>
</protein>
<evidence type="ECO:0000313" key="3">
    <source>
        <dbReference type="Proteomes" id="UP001141806"/>
    </source>
</evidence>
<feature type="transmembrane region" description="Helical" evidence="1">
    <location>
        <begin position="82"/>
        <end position="102"/>
    </location>
</feature>
<keyword evidence="1" id="KW-0812">Transmembrane</keyword>
<name>A0A9Q0L4G7_9MAGN</name>
<evidence type="ECO:0000256" key="1">
    <source>
        <dbReference type="SAM" id="Phobius"/>
    </source>
</evidence>